<gene>
    <name evidence="2" type="ORF">K0M31_001146</name>
</gene>
<keyword evidence="1" id="KW-1133">Transmembrane helix</keyword>
<accession>A0AA40GG36</accession>
<feature type="transmembrane region" description="Helical" evidence="1">
    <location>
        <begin position="26"/>
        <end position="43"/>
    </location>
</feature>
<organism evidence="2 3">
    <name type="scientific">Melipona bicolor</name>
    <dbReference type="NCBI Taxonomy" id="60889"/>
    <lineage>
        <taxon>Eukaryota</taxon>
        <taxon>Metazoa</taxon>
        <taxon>Ecdysozoa</taxon>
        <taxon>Arthropoda</taxon>
        <taxon>Hexapoda</taxon>
        <taxon>Insecta</taxon>
        <taxon>Pterygota</taxon>
        <taxon>Neoptera</taxon>
        <taxon>Endopterygota</taxon>
        <taxon>Hymenoptera</taxon>
        <taxon>Apocrita</taxon>
        <taxon>Aculeata</taxon>
        <taxon>Apoidea</taxon>
        <taxon>Anthophila</taxon>
        <taxon>Apidae</taxon>
        <taxon>Melipona</taxon>
    </lineage>
</organism>
<evidence type="ECO:0000256" key="1">
    <source>
        <dbReference type="SAM" id="Phobius"/>
    </source>
</evidence>
<dbReference type="Proteomes" id="UP001177670">
    <property type="component" value="Unassembled WGS sequence"/>
</dbReference>
<dbReference type="EMBL" id="JAHYIQ010000001">
    <property type="protein sequence ID" value="KAK1136600.1"/>
    <property type="molecule type" value="Genomic_DNA"/>
</dbReference>
<sequence>MAIAAMVSMVAVSKEEEMKGAKMMDVVLKATTMIGVLSMIAILRDEEMNAIGVAN</sequence>
<keyword evidence="1" id="KW-0472">Membrane</keyword>
<evidence type="ECO:0000313" key="3">
    <source>
        <dbReference type="Proteomes" id="UP001177670"/>
    </source>
</evidence>
<name>A0AA40GG36_9HYME</name>
<reference evidence="2" key="1">
    <citation type="submission" date="2021-10" db="EMBL/GenBank/DDBJ databases">
        <title>Melipona bicolor Genome sequencing and assembly.</title>
        <authorList>
            <person name="Araujo N.S."/>
            <person name="Arias M.C."/>
        </authorList>
    </citation>
    <scope>NUCLEOTIDE SEQUENCE</scope>
    <source>
        <strain evidence="2">USP_2M_L1-L4_2017</strain>
        <tissue evidence="2">Whole body</tissue>
    </source>
</reference>
<keyword evidence="3" id="KW-1185">Reference proteome</keyword>
<protein>
    <submittedName>
        <fullName evidence="2">Uncharacterized protein</fullName>
    </submittedName>
</protein>
<comment type="caution">
    <text evidence="2">The sequence shown here is derived from an EMBL/GenBank/DDBJ whole genome shotgun (WGS) entry which is preliminary data.</text>
</comment>
<dbReference type="AlphaFoldDB" id="A0AA40GG36"/>
<evidence type="ECO:0000313" key="2">
    <source>
        <dbReference type="EMBL" id="KAK1136600.1"/>
    </source>
</evidence>
<keyword evidence="1" id="KW-0812">Transmembrane</keyword>
<proteinExistence type="predicted"/>